<feature type="compositionally biased region" description="Basic and acidic residues" evidence="1">
    <location>
        <begin position="132"/>
        <end position="142"/>
    </location>
</feature>
<evidence type="ECO:0000313" key="3">
    <source>
        <dbReference type="Proteomes" id="UP000250235"/>
    </source>
</evidence>
<gene>
    <name evidence="2" type="ORF">F511_40701</name>
</gene>
<dbReference type="EMBL" id="KV001850">
    <property type="protein sequence ID" value="KZV38478.1"/>
    <property type="molecule type" value="Genomic_DNA"/>
</dbReference>
<dbReference type="Proteomes" id="UP000250235">
    <property type="component" value="Unassembled WGS sequence"/>
</dbReference>
<evidence type="ECO:0000313" key="2">
    <source>
        <dbReference type="EMBL" id="KZV38478.1"/>
    </source>
</evidence>
<feature type="region of interest" description="Disordered" evidence="1">
    <location>
        <begin position="63"/>
        <end position="142"/>
    </location>
</feature>
<dbReference type="AlphaFoldDB" id="A0A2Z7BXX0"/>
<keyword evidence="3" id="KW-1185">Reference proteome</keyword>
<proteinExistence type="predicted"/>
<protein>
    <submittedName>
        <fullName evidence="2">Uncharacterized protein</fullName>
    </submittedName>
</protein>
<accession>A0A2Z7BXX0</accession>
<name>A0A2Z7BXX0_9LAMI</name>
<organism evidence="2 3">
    <name type="scientific">Dorcoceras hygrometricum</name>
    <dbReference type="NCBI Taxonomy" id="472368"/>
    <lineage>
        <taxon>Eukaryota</taxon>
        <taxon>Viridiplantae</taxon>
        <taxon>Streptophyta</taxon>
        <taxon>Embryophyta</taxon>
        <taxon>Tracheophyta</taxon>
        <taxon>Spermatophyta</taxon>
        <taxon>Magnoliopsida</taxon>
        <taxon>eudicotyledons</taxon>
        <taxon>Gunneridae</taxon>
        <taxon>Pentapetalae</taxon>
        <taxon>asterids</taxon>
        <taxon>lamiids</taxon>
        <taxon>Lamiales</taxon>
        <taxon>Gesneriaceae</taxon>
        <taxon>Didymocarpoideae</taxon>
        <taxon>Trichosporeae</taxon>
        <taxon>Loxocarpinae</taxon>
        <taxon>Dorcoceras</taxon>
    </lineage>
</organism>
<evidence type="ECO:0000256" key="1">
    <source>
        <dbReference type="SAM" id="MobiDB-lite"/>
    </source>
</evidence>
<sequence length="142" mass="15443">MASSFCSNSQHVDFDSVLAMDDQALRPWRRIAARFQHQRRATIGVPRPAIVVPIAKPLRANDRPACGQRAQHRALSNANGPDAVRDGGAWTRPTSRAGPRPDSTLLRQPALEGLTRSARTDSPRRIGRKQFSGKEEAAAAAA</sequence>
<reference evidence="2 3" key="1">
    <citation type="journal article" date="2015" name="Proc. Natl. Acad. Sci. U.S.A.">
        <title>The resurrection genome of Boea hygrometrica: A blueprint for survival of dehydration.</title>
        <authorList>
            <person name="Xiao L."/>
            <person name="Yang G."/>
            <person name="Zhang L."/>
            <person name="Yang X."/>
            <person name="Zhao S."/>
            <person name="Ji Z."/>
            <person name="Zhou Q."/>
            <person name="Hu M."/>
            <person name="Wang Y."/>
            <person name="Chen M."/>
            <person name="Xu Y."/>
            <person name="Jin H."/>
            <person name="Xiao X."/>
            <person name="Hu G."/>
            <person name="Bao F."/>
            <person name="Hu Y."/>
            <person name="Wan P."/>
            <person name="Li L."/>
            <person name="Deng X."/>
            <person name="Kuang T."/>
            <person name="Xiang C."/>
            <person name="Zhu J.K."/>
            <person name="Oliver M.J."/>
            <person name="He Y."/>
        </authorList>
    </citation>
    <scope>NUCLEOTIDE SEQUENCE [LARGE SCALE GENOMIC DNA]</scope>
    <source>
        <strain evidence="3">cv. XS01</strain>
    </source>
</reference>